<dbReference type="Pfam" id="PF07883">
    <property type="entry name" value="Cupin_2"/>
    <property type="match status" value="1"/>
</dbReference>
<dbReference type="InterPro" id="IPR013096">
    <property type="entry name" value="Cupin_2"/>
</dbReference>
<sequence length="115" mass="12579">MSRFVFPLAEAQAAPPEPGRISARIFGQGSLELRWYAPRGEDLQAPHAQDEVYVIVTGRGWFRRGEERLPFGPGDAIFVPAHVPHRFEDFSGDLGAWVMFYGPPDGEAGAGRPGG</sequence>
<dbReference type="SUPFAM" id="SSF51182">
    <property type="entry name" value="RmlC-like cupins"/>
    <property type="match status" value="1"/>
</dbReference>
<evidence type="ECO:0000313" key="2">
    <source>
        <dbReference type="EMBL" id="WPB84451.1"/>
    </source>
</evidence>
<dbReference type="Gene3D" id="2.60.120.10">
    <property type="entry name" value="Jelly Rolls"/>
    <property type="match status" value="1"/>
</dbReference>
<gene>
    <name evidence="2" type="ORF">R9Z33_20440</name>
</gene>
<dbReference type="InterPro" id="IPR011051">
    <property type="entry name" value="RmlC_Cupin_sf"/>
</dbReference>
<name>A0ABZ0PFQ1_9PROT</name>
<evidence type="ECO:0000313" key="3">
    <source>
        <dbReference type="Proteomes" id="UP001305521"/>
    </source>
</evidence>
<reference evidence="2 3" key="1">
    <citation type="submission" date="2023-11" db="EMBL/GenBank/DDBJ databases">
        <title>Arctic aerobic anoxygenic photoheterotroph Sediminicoccus rosea KRV36 adapts its photosynthesis to long days of polar summer.</title>
        <authorList>
            <person name="Tomasch J."/>
            <person name="Kopejtka K."/>
            <person name="Bily T."/>
            <person name="Gardiner A.T."/>
            <person name="Gardian Z."/>
            <person name="Shivaramu S."/>
            <person name="Koblizek M."/>
            <person name="Engelhardt F."/>
            <person name="Kaftan D."/>
        </authorList>
    </citation>
    <scope>NUCLEOTIDE SEQUENCE [LARGE SCALE GENOMIC DNA]</scope>
    <source>
        <strain evidence="2 3">R-30</strain>
    </source>
</reference>
<dbReference type="InterPro" id="IPR014710">
    <property type="entry name" value="RmlC-like_jellyroll"/>
</dbReference>
<proteinExistence type="predicted"/>
<dbReference type="RefSeq" id="WP_318648412.1">
    <property type="nucleotide sequence ID" value="NZ_CP137852.1"/>
</dbReference>
<protein>
    <submittedName>
        <fullName evidence="2">Cupin domain-containing protein</fullName>
    </submittedName>
</protein>
<organism evidence="2 3">
    <name type="scientific">Sediminicoccus rosea</name>
    <dbReference type="NCBI Taxonomy" id="1225128"/>
    <lineage>
        <taxon>Bacteria</taxon>
        <taxon>Pseudomonadati</taxon>
        <taxon>Pseudomonadota</taxon>
        <taxon>Alphaproteobacteria</taxon>
        <taxon>Acetobacterales</taxon>
        <taxon>Roseomonadaceae</taxon>
        <taxon>Sediminicoccus</taxon>
    </lineage>
</organism>
<feature type="domain" description="Cupin type-2" evidence="1">
    <location>
        <begin position="37"/>
        <end position="88"/>
    </location>
</feature>
<evidence type="ECO:0000259" key="1">
    <source>
        <dbReference type="Pfam" id="PF07883"/>
    </source>
</evidence>
<dbReference type="Proteomes" id="UP001305521">
    <property type="component" value="Chromosome"/>
</dbReference>
<accession>A0ABZ0PFQ1</accession>
<keyword evidence="3" id="KW-1185">Reference proteome</keyword>
<dbReference type="EMBL" id="CP137852">
    <property type="protein sequence ID" value="WPB84451.1"/>
    <property type="molecule type" value="Genomic_DNA"/>
</dbReference>